<name>A0ABC8UHD1_9AQUA</name>
<evidence type="ECO:0000313" key="3">
    <source>
        <dbReference type="Proteomes" id="UP001642360"/>
    </source>
</evidence>
<evidence type="ECO:0000313" key="2">
    <source>
        <dbReference type="EMBL" id="CAK9180437.1"/>
    </source>
</evidence>
<dbReference type="EMBL" id="CAUOFW020007724">
    <property type="protein sequence ID" value="CAK9180437.1"/>
    <property type="molecule type" value="Genomic_DNA"/>
</dbReference>
<reference evidence="2 3" key="1">
    <citation type="submission" date="2024-02" db="EMBL/GenBank/DDBJ databases">
        <authorList>
            <person name="Vignale AGUSTIN F."/>
            <person name="Sosa J E."/>
            <person name="Modenutti C."/>
        </authorList>
    </citation>
    <scope>NUCLEOTIDE SEQUENCE [LARGE SCALE GENOMIC DNA]</scope>
</reference>
<comment type="caution">
    <text evidence="2">The sequence shown here is derived from an EMBL/GenBank/DDBJ whole genome shotgun (WGS) entry which is preliminary data.</text>
</comment>
<feature type="transmembrane region" description="Helical" evidence="1">
    <location>
        <begin position="70"/>
        <end position="89"/>
    </location>
</feature>
<dbReference type="AlphaFoldDB" id="A0ABC8UHD1"/>
<organism evidence="2 3">
    <name type="scientific">Ilex paraguariensis</name>
    <name type="common">yerba mate</name>
    <dbReference type="NCBI Taxonomy" id="185542"/>
    <lineage>
        <taxon>Eukaryota</taxon>
        <taxon>Viridiplantae</taxon>
        <taxon>Streptophyta</taxon>
        <taxon>Embryophyta</taxon>
        <taxon>Tracheophyta</taxon>
        <taxon>Spermatophyta</taxon>
        <taxon>Magnoliopsida</taxon>
        <taxon>eudicotyledons</taxon>
        <taxon>Gunneridae</taxon>
        <taxon>Pentapetalae</taxon>
        <taxon>asterids</taxon>
        <taxon>campanulids</taxon>
        <taxon>Aquifoliales</taxon>
        <taxon>Aquifoliaceae</taxon>
        <taxon>Ilex</taxon>
    </lineage>
</organism>
<proteinExistence type="predicted"/>
<accession>A0ABC8UHD1</accession>
<keyword evidence="1" id="KW-0812">Transmembrane</keyword>
<protein>
    <submittedName>
        <fullName evidence="2">Uncharacterized protein</fullName>
    </submittedName>
</protein>
<gene>
    <name evidence="2" type="ORF">ILEXP_LOCUS50428</name>
</gene>
<dbReference type="Proteomes" id="UP001642360">
    <property type="component" value="Unassembled WGS sequence"/>
</dbReference>
<evidence type="ECO:0000256" key="1">
    <source>
        <dbReference type="SAM" id="Phobius"/>
    </source>
</evidence>
<keyword evidence="1" id="KW-0472">Membrane</keyword>
<keyword evidence="1" id="KW-1133">Transmembrane helix</keyword>
<keyword evidence="3" id="KW-1185">Reference proteome</keyword>
<sequence length="117" mass="13582">MLKEAEKFGVCYLSRIPPHMDHKQKVQRESGATSELLDNQQAPKLICHFPQTRPVVGNAGDNKPRLSVDILAGVSVFVTYVLNFSFYYFRRYVHSVSMKCPYRYLEVFHDRRLVLGM</sequence>